<name>A0AAV7KHE8_9METZ</name>
<evidence type="ECO:0000313" key="2">
    <source>
        <dbReference type="Proteomes" id="UP001165289"/>
    </source>
</evidence>
<dbReference type="PANTHER" id="PTHR45913:SF19">
    <property type="entry name" value="LOW QUALITY PROTEIN: ZINC FINGER BED DOMAIN-CONTAINING PROTEIN 5-LIKE"/>
    <property type="match status" value="1"/>
</dbReference>
<organism evidence="1 2">
    <name type="scientific">Oopsacas minuta</name>
    <dbReference type="NCBI Taxonomy" id="111878"/>
    <lineage>
        <taxon>Eukaryota</taxon>
        <taxon>Metazoa</taxon>
        <taxon>Porifera</taxon>
        <taxon>Hexactinellida</taxon>
        <taxon>Hexasterophora</taxon>
        <taxon>Lyssacinosida</taxon>
        <taxon>Leucopsacidae</taxon>
        <taxon>Oopsacas</taxon>
    </lineage>
</organism>
<sequence length="126" mass="14351">MEIPGWIIRPYSCDLQQVPIELQESLIDLHSDDVVKSSFPEQYYNILWCNIADQYPALCASGKVMILSFPTSYLVEEGFSTVVGLLTKKRNRLEITKHGGDLRLFLNKFSPDLKNILTGHQTQPSH</sequence>
<evidence type="ECO:0000313" key="1">
    <source>
        <dbReference type="EMBL" id="KAI6659539.1"/>
    </source>
</evidence>
<dbReference type="PANTHER" id="PTHR45913">
    <property type="entry name" value="EPM2A-INTERACTING PROTEIN 1"/>
    <property type="match status" value="1"/>
</dbReference>
<dbReference type="Proteomes" id="UP001165289">
    <property type="component" value="Unassembled WGS sequence"/>
</dbReference>
<keyword evidence="2" id="KW-1185">Reference proteome</keyword>
<comment type="caution">
    <text evidence="1">The sequence shown here is derived from an EMBL/GenBank/DDBJ whole genome shotgun (WGS) entry which is preliminary data.</text>
</comment>
<proteinExistence type="predicted"/>
<protein>
    <submittedName>
        <fullName evidence="1">SCAN domain-containing protein 3-like</fullName>
    </submittedName>
</protein>
<dbReference type="EMBL" id="JAKMXF010000055">
    <property type="protein sequence ID" value="KAI6659539.1"/>
    <property type="molecule type" value="Genomic_DNA"/>
</dbReference>
<accession>A0AAV7KHE8</accession>
<gene>
    <name evidence="1" type="ORF">LOD99_14463</name>
</gene>
<reference evidence="1 2" key="1">
    <citation type="journal article" date="2023" name="BMC Biol.">
        <title>The compact genome of the sponge Oopsacas minuta (Hexactinellida) is lacking key metazoan core genes.</title>
        <authorList>
            <person name="Santini S."/>
            <person name="Schenkelaars Q."/>
            <person name="Jourda C."/>
            <person name="Duchesne M."/>
            <person name="Belahbib H."/>
            <person name="Rocher C."/>
            <person name="Selva M."/>
            <person name="Riesgo A."/>
            <person name="Vervoort M."/>
            <person name="Leys S.P."/>
            <person name="Kodjabachian L."/>
            <person name="Le Bivic A."/>
            <person name="Borchiellini C."/>
            <person name="Claverie J.M."/>
            <person name="Renard E."/>
        </authorList>
    </citation>
    <scope>NUCLEOTIDE SEQUENCE [LARGE SCALE GENOMIC DNA]</scope>
    <source>
        <strain evidence="1">SPO-2</strain>
    </source>
</reference>
<dbReference type="AlphaFoldDB" id="A0AAV7KHE8"/>